<reference evidence="1" key="1">
    <citation type="submission" date="2024-03" db="EMBL/GenBank/DDBJ databases">
        <authorList>
            <consortium name="ELIXIR-Norway"/>
            <consortium name="Elixir Norway"/>
        </authorList>
    </citation>
    <scope>NUCLEOTIDE SEQUENCE</scope>
</reference>
<dbReference type="PANTHER" id="PTHR15430">
    <property type="entry name" value="GLOMULIN"/>
    <property type="match status" value="1"/>
</dbReference>
<keyword evidence="2" id="KW-1185">Reference proteome</keyword>
<gene>
    <name evidence="1" type="ORF">CSSPJE1EN2_LOCUS22587</name>
</gene>
<protein>
    <submittedName>
        <fullName evidence="1">Uncharacterized protein</fullName>
    </submittedName>
</protein>
<accession>A0ABP1BXL7</accession>
<evidence type="ECO:0000313" key="1">
    <source>
        <dbReference type="EMBL" id="CAK9881188.1"/>
    </source>
</evidence>
<dbReference type="Proteomes" id="UP001497522">
    <property type="component" value="Chromosome 8"/>
</dbReference>
<dbReference type="InterPro" id="IPR019516">
    <property type="entry name" value="Glomulin/ALF4"/>
</dbReference>
<dbReference type="InterPro" id="IPR013877">
    <property type="entry name" value="YAP-bd/ALF4/Glomulin"/>
</dbReference>
<evidence type="ECO:0000313" key="2">
    <source>
        <dbReference type="Proteomes" id="UP001497522"/>
    </source>
</evidence>
<dbReference type="Pfam" id="PF08568">
    <property type="entry name" value="Kinetochor_Ybp2"/>
    <property type="match status" value="2"/>
</dbReference>
<name>A0ABP1BXL7_9BRYO</name>
<organism evidence="1 2">
    <name type="scientific">Sphagnum jensenii</name>
    <dbReference type="NCBI Taxonomy" id="128206"/>
    <lineage>
        <taxon>Eukaryota</taxon>
        <taxon>Viridiplantae</taxon>
        <taxon>Streptophyta</taxon>
        <taxon>Embryophyta</taxon>
        <taxon>Bryophyta</taxon>
        <taxon>Sphagnophytina</taxon>
        <taxon>Sphagnopsida</taxon>
        <taxon>Sphagnales</taxon>
        <taxon>Sphagnaceae</taxon>
        <taxon>Sphagnum</taxon>
    </lineage>
</organism>
<proteinExistence type="predicted"/>
<sequence length="636" mass="69687">MAVSLCDRLQEAALRCCQSEEDEEQATDAAREFVEVLRAPFDNVELVETREEEDWLASCEEMLQQAMTLLDPSSPSGQVLLDHVGWELPLVVVKYVNLSQPCLNFCYSIIEALAQSCNPHELFAGFMEALNIWTSFQTLAFCVPLARGLSLVFPRLKRRQADFFKSGNPGLLAVARLTMREEEDGVENGNGDGSLSGSSLTNRIIPIEDLRTEIIHELILVANAVRYTCDLVEEEQQRESLQRSLGVFTLQLLAIIGGGLQSSPPGAPDMVMQLVELLPLCGISFFELLTSNQIEKFVDSTTDDDDAEKALVKSEARRGGALAVCWGMSDSKVDSTARESLHSLKEKFLLSGIKGVIAALSLVTSLLPVPLSRPSWLLPEKGVTLLFSILDISGPYETTTHDNTEDDWPTLTLQIVPILQAVQDVIVYAPDPALRRHAYLALTKVIKEVLPVSTRFHSLQALISSCPYPSLVSLLLTCLKDEVARAWPVFKQGCGAECNVEVTAVGDSFKSYPIVSPFVSSEVLQVIESVLHPLGGNPPDLPSQIDSVQGALNLYRFIIIRETSGKTNLTGVLSKASLMKAQTQWLLPLRELLGGIQSNLVVEGDEYAAGVGLAIDNLQSVLIRCLELTEDALKLH</sequence>
<dbReference type="EMBL" id="OZ023709">
    <property type="protein sequence ID" value="CAK9881188.1"/>
    <property type="molecule type" value="Genomic_DNA"/>
</dbReference>
<dbReference type="PANTHER" id="PTHR15430:SF1">
    <property type="entry name" value="GLOMULIN"/>
    <property type="match status" value="1"/>
</dbReference>